<dbReference type="PANTHER" id="PTHR45339">
    <property type="entry name" value="HYBRID SIGNAL TRANSDUCTION HISTIDINE KINASE J"/>
    <property type="match status" value="1"/>
</dbReference>
<dbReference type="EMBL" id="HBIW01008287">
    <property type="protein sequence ID" value="CAE0691578.1"/>
    <property type="molecule type" value="Transcribed_RNA"/>
</dbReference>
<organism evidence="6">
    <name type="scientific">Pelagomonas calceolata</name>
    <dbReference type="NCBI Taxonomy" id="35677"/>
    <lineage>
        <taxon>Eukaryota</taxon>
        <taxon>Sar</taxon>
        <taxon>Stramenopiles</taxon>
        <taxon>Ochrophyta</taxon>
        <taxon>Pelagophyceae</taxon>
        <taxon>Pelagomonadales</taxon>
        <taxon>Pelagomonadaceae</taxon>
        <taxon>Pelagomonas</taxon>
    </lineage>
</organism>
<evidence type="ECO:0000313" key="7">
    <source>
        <dbReference type="EMBL" id="CAH0370053.1"/>
    </source>
</evidence>
<sequence length="397" mass="41550">MAQPAPLTTGETLAAVYDRLAALAPAHGRPPPDAETRDADKKRPTDEPAPENPPKRHKTEENSSSGGSDDASRGGASSGDDTSGATADGLSLTSPLAPVVRMRTLAAASGETLQQLPAGRAGRMLVADDSYTVRRYLQRTFERKGYVVDVAQNGWQAFAQMQTRLYDFVFLDIEMPVMNGYRCAQAIRRWEARVEREQKQFICALTSHAQPDERELGLGIGMDLFEAKPAKPKRLLGIVEQALAAANGDAAAAAAIAAAATAKACAEAGAAVLEDEAPPAPLGDLNVGEEVELCLCARSGLAWIGVAVTRVRAPGPTYDVAGDVVTASNVARRRLRKPNQTQAPLAPGVPVDVAHEGALRPGEVVAVDGDAGTCDVKLADGTPLQGVAASQVLALHA</sequence>
<proteinExistence type="predicted"/>
<evidence type="ECO:0000256" key="1">
    <source>
        <dbReference type="ARBA" id="ARBA00022553"/>
    </source>
</evidence>
<feature type="region of interest" description="Disordered" evidence="4">
    <location>
        <begin position="22"/>
        <end position="91"/>
    </location>
</feature>
<dbReference type="SUPFAM" id="SSF52172">
    <property type="entry name" value="CheY-like"/>
    <property type="match status" value="1"/>
</dbReference>
<dbReference type="EMBL" id="CAKKNE010000002">
    <property type="protein sequence ID" value="CAH0370053.1"/>
    <property type="molecule type" value="Genomic_DNA"/>
</dbReference>
<feature type="modified residue" description="4-aspartylphosphate" evidence="3">
    <location>
        <position position="172"/>
    </location>
</feature>
<accession>A0A7S4E5Z7</accession>
<gene>
    <name evidence="6" type="ORF">PCAL00307_LOCUS7014</name>
    <name evidence="7" type="ORF">PECAL_2P32030</name>
</gene>
<dbReference type="Gene3D" id="3.40.50.2300">
    <property type="match status" value="1"/>
</dbReference>
<dbReference type="Pfam" id="PF00072">
    <property type="entry name" value="Response_reg"/>
    <property type="match status" value="1"/>
</dbReference>
<evidence type="ECO:0000256" key="4">
    <source>
        <dbReference type="SAM" id="MobiDB-lite"/>
    </source>
</evidence>
<dbReference type="AlphaFoldDB" id="A0A7S4E5Z7"/>
<dbReference type="InterPro" id="IPR011006">
    <property type="entry name" value="CheY-like_superfamily"/>
</dbReference>
<feature type="compositionally biased region" description="Basic and acidic residues" evidence="4">
    <location>
        <begin position="30"/>
        <end position="46"/>
    </location>
</feature>
<dbReference type="GO" id="GO:0000160">
    <property type="term" value="P:phosphorelay signal transduction system"/>
    <property type="evidence" value="ECO:0007669"/>
    <property type="project" value="UniProtKB-KW"/>
</dbReference>
<evidence type="ECO:0000256" key="3">
    <source>
        <dbReference type="PROSITE-ProRule" id="PRU00169"/>
    </source>
</evidence>
<protein>
    <recommendedName>
        <fullName evidence="5">Response regulatory domain-containing protein</fullName>
    </recommendedName>
</protein>
<reference evidence="7" key="2">
    <citation type="submission" date="2021-11" db="EMBL/GenBank/DDBJ databases">
        <authorList>
            <consortium name="Genoscope - CEA"/>
            <person name="William W."/>
        </authorList>
    </citation>
    <scope>NUCLEOTIDE SEQUENCE</scope>
</reference>
<dbReference type="PROSITE" id="PS50110">
    <property type="entry name" value="RESPONSE_REGULATORY"/>
    <property type="match status" value="1"/>
</dbReference>
<dbReference type="CDD" id="cd17546">
    <property type="entry name" value="REC_hyHK_CKI1_RcsC-like"/>
    <property type="match status" value="1"/>
</dbReference>
<feature type="compositionally biased region" description="Low complexity" evidence="4">
    <location>
        <begin position="63"/>
        <end position="89"/>
    </location>
</feature>
<feature type="domain" description="Response regulatory" evidence="5">
    <location>
        <begin position="123"/>
        <end position="243"/>
    </location>
</feature>
<dbReference type="InterPro" id="IPR001789">
    <property type="entry name" value="Sig_transdc_resp-reg_receiver"/>
</dbReference>
<evidence type="ECO:0000313" key="6">
    <source>
        <dbReference type="EMBL" id="CAE0691578.1"/>
    </source>
</evidence>
<dbReference type="Proteomes" id="UP000789595">
    <property type="component" value="Unassembled WGS sequence"/>
</dbReference>
<dbReference type="SMART" id="SM00448">
    <property type="entry name" value="REC"/>
    <property type="match status" value="1"/>
</dbReference>
<evidence type="ECO:0000256" key="2">
    <source>
        <dbReference type="ARBA" id="ARBA00023012"/>
    </source>
</evidence>
<dbReference type="PANTHER" id="PTHR45339:SF1">
    <property type="entry name" value="HYBRID SIGNAL TRANSDUCTION HISTIDINE KINASE J"/>
    <property type="match status" value="1"/>
</dbReference>
<dbReference type="OrthoDB" id="287671at2759"/>
<keyword evidence="8" id="KW-1185">Reference proteome</keyword>
<evidence type="ECO:0000313" key="8">
    <source>
        <dbReference type="Proteomes" id="UP000789595"/>
    </source>
</evidence>
<keyword evidence="1 3" id="KW-0597">Phosphoprotein</keyword>
<name>A0A7S4E5Z7_9STRA</name>
<evidence type="ECO:0000259" key="5">
    <source>
        <dbReference type="PROSITE" id="PS50110"/>
    </source>
</evidence>
<reference evidence="6" key="1">
    <citation type="submission" date="2021-01" db="EMBL/GenBank/DDBJ databases">
        <authorList>
            <person name="Corre E."/>
            <person name="Pelletier E."/>
            <person name="Niang G."/>
            <person name="Scheremetjew M."/>
            <person name="Finn R."/>
            <person name="Kale V."/>
            <person name="Holt S."/>
            <person name="Cochrane G."/>
            <person name="Meng A."/>
            <person name="Brown T."/>
            <person name="Cohen L."/>
        </authorList>
    </citation>
    <scope>NUCLEOTIDE SEQUENCE</scope>
    <source>
        <strain evidence="6">CCMP1756</strain>
    </source>
</reference>
<keyword evidence="2" id="KW-0902">Two-component regulatory system</keyword>